<dbReference type="EMBL" id="GL876968">
    <property type="protein sequence ID" value="KLU84531.1"/>
    <property type="molecule type" value="Genomic_DNA"/>
</dbReference>
<reference evidence="2" key="4">
    <citation type="journal article" date="2015" name="G3 (Bethesda)">
        <title>Genome sequences of three phytopathogenic species of the Magnaporthaceae family of fungi.</title>
        <authorList>
            <person name="Okagaki L.H."/>
            <person name="Nunes C.C."/>
            <person name="Sailsbery J."/>
            <person name="Clay B."/>
            <person name="Brown D."/>
            <person name="John T."/>
            <person name="Oh Y."/>
            <person name="Young N."/>
            <person name="Fitzgerald M."/>
            <person name="Haas B.J."/>
            <person name="Zeng Q."/>
            <person name="Young S."/>
            <person name="Adiconis X."/>
            <person name="Fan L."/>
            <person name="Levin J.Z."/>
            <person name="Mitchell T.K."/>
            <person name="Okubara P.A."/>
            <person name="Farman M.L."/>
            <person name="Kohn L.M."/>
            <person name="Birren B."/>
            <person name="Ma L.-J."/>
            <person name="Dean R.A."/>
        </authorList>
    </citation>
    <scope>NUCLEOTIDE SEQUENCE</scope>
    <source>
        <strain evidence="2">ATCC 64411 / 73-15</strain>
    </source>
</reference>
<organism evidence="2 3">
    <name type="scientific">Magnaporthiopsis poae (strain ATCC 64411 / 73-15)</name>
    <name type="common">Kentucky bluegrass fungus</name>
    <name type="synonym">Magnaporthe poae</name>
    <dbReference type="NCBI Taxonomy" id="644358"/>
    <lineage>
        <taxon>Eukaryota</taxon>
        <taxon>Fungi</taxon>
        <taxon>Dikarya</taxon>
        <taxon>Ascomycota</taxon>
        <taxon>Pezizomycotina</taxon>
        <taxon>Sordariomycetes</taxon>
        <taxon>Sordariomycetidae</taxon>
        <taxon>Magnaporthales</taxon>
        <taxon>Magnaporthaceae</taxon>
        <taxon>Magnaporthiopsis</taxon>
    </lineage>
</organism>
<accession>A0A0C4DUD2</accession>
<dbReference type="AlphaFoldDB" id="A0A0C4DUD2"/>
<evidence type="ECO:0000313" key="2">
    <source>
        <dbReference type="EnsemblFungi" id="MAPG_03572T0"/>
    </source>
</evidence>
<sequence length="156" mass="17013">MENPHGEGIIGITSGLALSINSAHGLATGSVATTYVHRRRDKTDEIHLTQYVRIGMQVMDFATSICVWMYQHGSQGCAIFPTCSLSDPASLRRRILGGNNPILEGPFGHRAPIGVRDGSTFGRFHFLFPGETQGVESARAADMGHRRRHPWASAVE</sequence>
<keyword evidence="3" id="KW-1185">Reference proteome</keyword>
<reference evidence="3" key="2">
    <citation type="submission" date="2010-05" db="EMBL/GenBank/DDBJ databases">
        <title>The genome sequence of Magnaporthe poae strain ATCC 64411.</title>
        <authorList>
            <person name="Ma L.-J."/>
            <person name="Dead R."/>
            <person name="Young S."/>
            <person name="Zeng Q."/>
            <person name="Koehrsen M."/>
            <person name="Alvarado L."/>
            <person name="Berlin A."/>
            <person name="Chapman S.B."/>
            <person name="Chen Z."/>
            <person name="Freedman E."/>
            <person name="Gellesch M."/>
            <person name="Goldberg J."/>
            <person name="Griggs A."/>
            <person name="Gujja S."/>
            <person name="Heilman E.R."/>
            <person name="Heiman D."/>
            <person name="Hepburn T."/>
            <person name="Howarth C."/>
            <person name="Jen D."/>
            <person name="Larson L."/>
            <person name="Mehta T."/>
            <person name="Neiman D."/>
            <person name="Pearson M."/>
            <person name="Roberts A."/>
            <person name="Saif S."/>
            <person name="Shea T."/>
            <person name="Shenoy N."/>
            <person name="Sisk P."/>
            <person name="Stolte C."/>
            <person name="Sykes S."/>
            <person name="Walk T."/>
            <person name="White J."/>
            <person name="Yandava C."/>
            <person name="Haas B."/>
            <person name="Nusbaum C."/>
            <person name="Birren B."/>
        </authorList>
    </citation>
    <scope>NUCLEOTIDE SEQUENCE [LARGE SCALE GENOMIC DNA]</scope>
    <source>
        <strain evidence="3">ATCC 64411 / 73-15</strain>
    </source>
</reference>
<dbReference type="EnsemblFungi" id="MAPG_03572T0">
    <property type="protein sequence ID" value="MAPG_03572T0"/>
    <property type="gene ID" value="MAPG_03572"/>
</dbReference>
<gene>
    <name evidence="1" type="ORF">MAPG_03572</name>
</gene>
<proteinExistence type="predicted"/>
<dbReference type="EMBL" id="ADBL01000856">
    <property type="status" value="NOT_ANNOTATED_CDS"/>
    <property type="molecule type" value="Genomic_DNA"/>
</dbReference>
<protein>
    <submittedName>
        <fullName evidence="1 2">Uncharacterized protein</fullName>
    </submittedName>
</protein>
<reference evidence="2" key="5">
    <citation type="submission" date="2015-06" db="UniProtKB">
        <authorList>
            <consortium name="EnsemblFungi"/>
        </authorList>
    </citation>
    <scope>IDENTIFICATION</scope>
    <source>
        <strain evidence="2">ATCC 64411</strain>
    </source>
</reference>
<name>A0A0C4DUD2_MAGP6</name>
<dbReference type="VEuPathDB" id="FungiDB:MAPG_03572"/>
<evidence type="ECO:0000313" key="3">
    <source>
        <dbReference type="Proteomes" id="UP000011715"/>
    </source>
</evidence>
<reference evidence="1" key="3">
    <citation type="submission" date="2011-03" db="EMBL/GenBank/DDBJ databases">
        <title>Annotation of Magnaporthe poae ATCC 64411.</title>
        <authorList>
            <person name="Ma L.-J."/>
            <person name="Dead R."/>
            <person name="Young S.K."/>
            <person name="Zeng Q."/>
            <person name="Gargeya S."/>
            <person name="Fitzgerald M."/>
            <person name="Haas B."/>
            <person name="Abouelleil A."/>
            <person name="Alvarado L."/>
            <person name="Arachchi H.M."/>
            <person name="Berlin A."/>
            <person name="Brown A."/>
            <person name="Chapman S.B."/>
            <person name="Chen Z."/>
            <person name="Dunbar C."/>
            <person name="Freedman E."/>
            <person name="Gearin G."/>
            <person name="Gellesch M."/>
            <person name="Goldberg J."/>
            <person name="Griggs A."/>
            <person name="Gujja S."/>
            <person name="Heiman D."/>
            <person name="Howarth C."/>
            <person name="Larson L."/>
            <person name="Lui A."/>
            <person name="MacDonald P.J.P."/>
            <person name="Mehta T."/>
            <person name="Montmayeur A."/>
            <person name="Murphy C."/>
            <person name="Neiman D."/>
            <person name="Pearson M."/>
            <person name="Priest M."/>
            <person name="Roberts A."/>
            <person name="Saif S."/>
            <person name="Shea T."/>
            <person name="Shenoy N."/>
            <person name="Sisk P."/>
            <person name="Stolte C."/>
            <person name="Sykes S."/>
            <person name="Yandava C."/>
            <person name="Wortman J."/>
            <person name="Nusbaum C."/>
            <person name="Birren B."/>
        </authorList>
    </citation>
    <scope>NUCLEOTIDE SEQUENCE</scope>
    <source>
        <strain evidence="1">ATCC 64411</strain>
    </source>
</reference>
<reference evidence="1" key="1">
    <citation type="submission" date="2010-05" db="EMBL/GenBank/DDBJ databases">
        <title>The Genome Sequence of Magnaporthe poae strain ATCC 64411.</title>
        <authorList>
            <consortium name="The Broad Institute Genome Sequencing Platform"/>
            <consortium name="Broad Institute Genome Sequencing Center for Infectious Disease"/>
            <person name="Ma L.-J."/>
            <person name="Dead R."/>
            <person name="Young S."/>
            <person name="Zeng Q."/>
            <person name="Koehrsen M."/>
            <person name="Alvarado L."/>
            <person name="Berlin A."/>
            <person name="Chapman S.B."/>
            <person name="Chen Z."/>
            <person name="Freedman E."/>
            <person name="Gellesch M."/>
            <person name="Goldberg J."/>
            <person name="Griggs A."/>
            <person name="Gujja S."/>
            <person name="Heilman E.R."/>
            <person name="Heiman D."/>
            <person name="Hepburn T."/>
            <person name="Howarth C."/>
            <person name="Jen D."/>
            <person name="Larson L."/>
            <person name="Mehta T."/>
            <person name="Neiman D."/>
            <person name="Pearson M."/>
            <person name="Roberts A."/>
            <person name="Saif S."/>
            <person name="Shea T."/>
            <person name="Shenoy N."/>
            <person name="Sisk P."/>
            <person name="Stolte C."/>
            <person name="Sykes S."/>
            <person name="Walk T."/>
            <person name="White J."/>
            <person name="Yandava C."/>
            <person name="Haas B."/>
            <person name="Nusbaum C."/>
            <person name="Birren B."/>
        </authorList>
    </citation>
    <scope>NUCLEOTIDE SEQUENCE</scope>
    <source>
        <strain evidence="1">ATCC 64411</strain>
    </source>
</reference>
<dbReference type="Proteomes" id="UP000011715">
    <property type="component" value="Unassembled WGS sequence"/>
</dbReference>
<evidence type="ECO:0000313" key="1">
    <source>
        <dbReference type="EMBL" id="KLU84531.1"/>
    </source>
</evidence>